<comment type="similarity">
    <text evidence="1">Belongs to the ninG family.</text>
</comment>
<organism evidence="3">
    <name type="scientific">uncultured Caudovirales phage</name>
    <dbReference type="NCBI Taxonomy" id="2100421"/>
    <lineage>
        <taxon>Viruses</taxon>
        <taxon>Duplodnaviria</taxon>
        <taxon>Heunggongvirae</taxon>
        <taxon>Uroviricota</taxon>
        <taxon>Caudoviricetes</taxon>
        <taxon>Peduoviridae</taxon>
        <taxon>Maltschvirus</taxon>
        <taxon>Maltschvirus maltsch</taxon>
    </lineage>
</organism>
<name>A0A6J5KX82_9CAUD</name>
<dbReference type="Pfam" id="PF05766">
    <property type="entry name" value="NinG"/>
    <property type="match status" value="1"/>
</dbReference>
<evidence type="ECO:0000256" key="2">
    <source>
        <dbReference type="ARBA" id="ARBA00021638"/>
    </source>
</evidence>
<evidence type="ECO:0000313" key="3">
    <source>
        <dbReference type="EMBL" id="CAB4127044.1"/>
    </source>
</evidence>
<gene>
    <name evidence="3" type="ORF">UFOVP87_39</name>
</gene>
<reference evidence="3" key="1">
    <citation type="submission" date="2020-04" db="EMBL/GenBank/DDBJ databases">
        <authorList>
            <person name="Chiriac C."/>
            <person name="Salcher M."/>
            <person name="Ghai R."/>
            <person name="Kavagutti S V."/>
        </authorList>
    </citation>
    <scope>NUCLEOTIDE SEQUENCE</scope>
</reference>
<evidence type="ECO:0000256" key="1">
    <source>
        <dbReference type="ARBA" id="ARBA00008471"/>
    </source>
</evidence>
<sequence>MNKVKPKKCQVCKEKFTPIYSTIQPTCSIKCTIELNKRKKEKALNEKVKLMKIDTHSKEYRKELQDEVNKLSRKIDEIHGYILCIDDCGKGYGKQTDAAHFHSRGSNSSLRYNLHNLHSANSQCNQFSDKHHEGYKIGLEKRYGIDYLNKVLNLPNIYKEIKLSNKEVYEKLKVVRLLIRTVHTFQFESSIEAREYFNKIIGIYQ</sequence>
<protein>
    <recommendedName>
        <fullName evidence="2">Protein ninG</fullName>
    </recommendedName>
</protein>
<accession>A0A6J5KX82</accession>
<dbReference type="EMBL" id="LR796200">
    <property type="protein sequence ID" value="CAB4127044.1"/>
    <property type="molecule type" value="Genomic_DNA"/>
</dbReference>
<proteinExistence type="inferred from homology"/>
<dbReference type="InterPro" id="IPR008713">
    <property type="entry name" value="Phage_lambda_NinG"/>
</dbReference>